<comment type="caution">
    <text evidence="1">The sequence shown here is derived from an EMBL/GenBank/DDBJ whole genome shotgun (WGS) entry which is preliminary data.</text>
</comment>
<dbReference type="Proteomes" id="UP000821845">
    <property type="component" value="Chromosome 9"/>
</dbReference>
<organism evidence="1 2">
    <name type="scientific">Hyalomma asiaticum</name>
    <name type="common">Tick</name>
    <dbReference type="NCBI Taxonomy" id="266040"/>
    <lineage>
        <taxon>Eukaryota</taxon>
        <taxon>Metazoa</taxon>
        <taxon>Ecdysozoa</taxon>
        <taxon>Arthropoda</taxon>
        <taxon>Chelicerata</taxon>
        <taxon>Arachnida</taxon>
        <taxon>Acari</taxon>
        <taxon>Parasitiformes</taxon>
        <taxon>Ixodida</taxon>
        <taxon>Ixodoidea</taxon>
        <taxon>Ixodidae</taxon>
        <taxon>Hyalomminae</taxon>
        <taxon>Hyalomma</taxon>
    </lineage>
</organism>
<protein>
    <submittedName>
        <fullName evidence="1">Uncharacterized protein</fullName>
    </submittedName>
</protein>
<accession>A0ACB7RKH0</accession>
<evidence type="ECO:0000313" key="1">
    <source>
        <dbReference type="EMBL" id="KAH6923128.1"/>
    </source>
</evidence>
<proteinExistence type="predicted"/>
<sequence>MGMLQLQRVALVTHYNALTQLVRLGDAFVDVLFREVLGACRERIARIFSTSPDITEAAQVNVALKKGSVAWWKSQTDKH</sequence>
<reference evidence="1" key="1">
    <citation type="submission" date="2020-05" db="EMBL/GenBank/DDBJ databases">
        <title>Large-scale comparative analyses of tick genomes elucidate their genetic diversity and vector capacities.</title>
        <authorList>
            <person name="Jia N."/>
            <person name="Wang J."/>
            <person name="Shi W."/>
            <person name="Du L."/>
            <person name="Sun Y."/>
            <person name="Zhan W."/>
            <person name="Jiang J."/>
            <person name="Wang Q."/>
            <person name="Zhang B."/>
            <person name="Ji P."/>
            <person name="Sakyi L.B."/>
            <person name="Cui X."/>
            <person name="Yuan T."/>
            <person name="Jiang B."/>
            <person name="Yang W."/>
            <person name="Lam T.T.-Y."/>
            <person name="Chang Q."/>
            <person name="Ding S."/>
            <person name="Wang X."/>
            <person name="Zhu J."/>
            <person name="Ruan X."/>
            <person name="Zhao L."/>
            <person name="Wei J."/>
            <person name="Que T."/>
            <person name="Du C."/>
            <person name="Cheng J."/>
            <person name="Dai P."/>
            <person name="Han X."/>
            <person name="Huang E."/>
            <person name="Gao Y."/>
            <person name="Liu J."/>
            <person name="Shao H."/>
            <person name="Ye R."/>
            <person name="Li L."/>
            <person name="Wei W."/>
            <person name="Wang X."/>
            <person name="Wang C."/>
            <person name="Yang T."/>
            <person name="Huo Q."/>
            <person name="Li W."/>
            <person name="Guo W."/>
            <person name="Chen H."/>
            <person name="Zhou L."/>
            <person name="Ni X."/>
            <person name="Tian J."/>
            <person name="Zhou Y."/>
            <person name="Sheng Y."/>
            <person name="Liu T."/>
            <person name="Pan Y."/>
            <person name="Xia L."/>
            <person name="Li J."/>
            <person name="Zhao F."/>
            <person name="Cao W."/>
        </authorList>
    </citation>
    <scope>NUCLEOTIDE SEQUENCE</scope>
    <source>
        <strain evidence="1">Hyas-2018</strain>
    </source>
</reference>
<name>A0ACB7RKH0_HYAAI</name>
<dbReference type="EMBL" id="CM023489">
    <property type="protein sequence ID" value="KAH6923128.1"/>
    <property type="molecule type" value="Genomic_DNA"/>
</dbReference>
<evidence type="ECO:0000313" key="2">
    <source>
        <dbReference type="Proteomes" id="UP000821845"/>
    </source>
</evidence>
<gene>
    <name evidence="1" type="ORF">HPB50_023363</name>
</gene>
<keyword evidence="2" id="KW-1185">Reference proteome</keyword>